<evidence type="ECO:0000256" key="6">
    <source>
        <dbReference type="ARBA" id="ARBA00023015"/>
    </source>
</evidence>
<dbReference type="GO" id="GO:0000978">
    <property type="term" value="F:RNA polymerase II cis-regulatory region sequence-specific DNA binding"/>
    <property type="evidence" value="ECO:0007669"/>
    <property type="project" value="TreeGrafter"/>
</dbReference>
<dbReference type="GO" id="GO:0005634">
    <property type="term" value="C:nucleus"/>
    <property type="evidence" value="ECO:0007669"/>
    <property type="project" value="UniProtKB-SubCell"/>
</dbReference>
<dbReference type="GO" id="GO:0006915">
    <property type="term" value="P:apoptotic process"/>
    <property type="evidence" value="ECO:0007669"/>
    <property type="project" value="UniProtKB-KW"/>
</dbReference>
<keyword evidence="5 11" id="KW-0862">Zinc</keyword>
<dbReference type="PANTHER" id="PTHR11447">
    <property type="entry name" value="CELLULAR TUMOR ANTIGEN P53"/>
    <property type="match status" value="1"/>
</dbReference>
<evidence type="ECO:0000256" key="5">
    <source>
        <dbReference type="ARBA" id="ARBA00022833"/>
    </source>
</evidence>
<dbReference type="InterPro" id="IPR012346">
    <property type="entry name" value="p53/RUNT-type_TF_DNA-bd_sf"/>
</dbReference>
<dbReference type="Pfam" id="PF00870">
    <property type="entry name" value="P53"/>
    <property type="match status" value="1"/>
</dbReference>
<dbReference type="GO" id="GO:0046872">
    <property type="term" value="F:metal ion binding"/>
    <property type="evidence" value="ECO:0007669"/>
    <property type="project" value="UniProtKB-KW"/>
</dbReference>
<protein>
    <recommendedName>
        <fullName evidence="13">p53 DNA-binding domain-containing protein</fullName>
    </recommendedName>
</protein>
<comment type="subcellular location">
    <subcellularLocation>
        <location evidence="1">Nucleus</location>
    </subcellularLocation>
</comment>
<keyword evidence="7" id="KW-0238">DNA-binding</keyword>
<gene>
    <name evidence="14" type="ORF">D915_005725</name>
</gene>
<keyword evidence="8" id="KW-0010">Activator</keyword>
<evidence type="ECO:0000256" key="3">
    <source>
        <dbReference type="ARBA" id="ARBA00022703"/>
    </source>
</evidence>
<evidence type="ECO:0000259" key="13">
    <source>
        <dbReference type="Pfam" id="PF00870"/>
    </source>
</evidence>
<organism evidence="14 15">
    <name type="scientific">Fasciola hepatica</name>
    <name type="common">Liver fluke</name>
    <dbReference type="NCBI Taxonomy" id="6192"/>
    <lineage>
        <taxon>Eukaryota</taxon>
        <taxon>Metazoa</taxon>
        <taxon>Spiralia</taxon>
        <taxon>Lophotrochozoa</taxon>
        <taxon>Platyhelminthes</taxon>
        <taxon>Trematoda</taxon>
        <taxon>Digenea</taxon>
        <taxon>Plagiorchiida</taxon>
        <taxon>Echinostomata</taxon>
        <taxon>Echinostomatoidea</taxon>
        <taxon>Fasciolidae</taxon>
        <taxon>Fasciola</taxon>
    </lineage>
</organism>
<proteinExistence type="inferred from homology"/>
<keyword evidence="6" id="KW-0805">Transcription regulation</keyword>
<keyword evidence="3" id="KW-0053">Apoptosis</keyword>
<reference evidence="14" key="1">
    <citation type="submission" date="2019-03" db="EMBL/GenBank/DDBJ databases">
        <title>Improved annotation for the trematode Fasciola hepatica.</title>
        <authorList>
            <person name="Choi Y.-J."/>
            <person name="Martin J."/>
            <person name="Mitreva M."/>
        </authorList>
    </citation>
    <scope>NUCLEOTIDE SEQUENCE [LARGE SCALE GENOMIC DNA]</scope>
</reference>
<evidence type="ECO:0000256" key="9">
    <source>
        <dbReference type="ARBA" id="ARBA00023163"/>
    </source>
</evidence>
<dbReference type="SUPFAM" id="SSF49417">
    <property type="entry name" value="p53-like transcription factors"/>
    <property type="match status" value="1"/>
</dbReference>
<feature type="binding site" evidence="11">
    <location>
        <position position="246"/>
    </location>
    <ligand>
        <name>Zn(2+)</name>
        <dbReference type="ChEBI" id="CHEBI:29105"/>
    </ligand>
</feature>
<feature type="region of interest" description="Disordered" evidence="12">
    <location>
        <begin position="447"/>
        <end position="466"/>
    </location>
</feature>
<accession>A0A4E0RAD6</accession>
<evidence type="ECO:0000256" key="10">
    <source>
        <dbReference type="ARBA" id="ARBA00023242"/>
    </source>
</evidence>
<name>A0A4E0RAD6_FASHE</name>
<dbReference type="PANTHER" id="PTHR11447:SF16">
    <property type="entry name" value="P53 PROTEIN LONG FORM VARIANT 1"/>
    <property type="match status" value="1"/>
</dbReference>
<dbReference type="AlphaFoldDB" id="A0A4E0RAD6"/>
<evidence type="ECO:0000256" key="8">
    <source>
        <dbReference type="ARBA" id="ARBA00023159"/>
    </source>
</evidence>
<keyword evidence="10" id="KW-0539">Nucleus</keyword>
<feature type="domain" description="p53 DNA-binding" evidence="13">
    <location>
        <begin position="114"/>
        <end position="295"/>
    </location>
</feature>
<comment type="caution">
    <text evidence="14">The sequence shown here is derived from an EMBL/GenBank/DDBJ whole genome shotgun (WGS) entry which is preliminary data.</text>
</comment>
<evidence type="ECO:0000256" key="1">
    <source>
        <dbReference type="ARBA" id="ARBA00004123"/>
    </source>
</evidence>
<keyword evidence="9" id="KW-0804">Transcription</keyword>
<keyword evidence="15" id="KW-1185">Reference proteome</keyword>
<evidence type="ECO:0000256" key="4">
    <source>
        <dbReference type="ARBA" id="ARBA00022723"/>
    </source>
</evidence>
<evidence type="ECO:0000313" key="14">
    <source>
        <dbReference type="EMBL" id="THD23665.1"/>
    </source>
</evidence>
<dbReference type="InterPro" id="IPR002117">
    <property type="entry name" value="p53_tumour_suppressor"/>
</dbReference>
<comment type="similarity">
    <text evidence="2">Belongs to the p53 family.</text>
</comment>
<dbReference type="InterPro" id="IPR011615">
    <property type="entry name" value="p53_DNA-bd"/>
</dbReference>
<dbReference type="GO" id="GO:0000981">
    <property type="term" value="F:DNA-binding transcription factor activity, RNA polymerase II-specific"/>
    <property type="evidence" value="ECO:0007669"/>
    <property type="project" value="TreeGrafter"/>
</dbReference>
<dbReference type="EMBL" id="JXXN02002017">
    <property type="protein sequence ID" value="THD23665.1"/>
    <property type="molecule type" value="Genomic_DNA"/>
</dbReference>
<evidence type="ECO:0000256" key="12">
    <source>
        <dbReference type="SAM" id="MobiDB-lite"/>
    </source>
</evidence>
<evidence type="ECO:0000256" key="2">
    <source>
        <dbReference type="ARBA" id="ARBA00006167"/>
    </source>
</evidence>
<dbReference type="Proteomes" id="UP000230066">
    <property type="component" value="Unassembled WGS sequence"/>
</dbReference>
<evidence type="ECO:0000256" key="11">
    <source>
        <dbReference type="PIRSR" id="PIRSR602117-1"/>
    </source>
</evidence>
<sequence>MSPFYQKRRLSERLCIIWIGKIMAYFPPCDQEGQSTPDSLNQFVEKVEFLSQAPLVNSHRRLSTDITKPCRGYHDFRLKVPAPGEPGSHLTTKYQLIEPSLRTDGPQVCVPRTRAWPITVAFRPSVTPLDWWIRITPVFTDAERAIDPVMRCPNHQTRVANVPSLRDLSFVEIRDGSAKYTRSGSLRVCSTEQISVCLSLNVMELYRQGRPDDSEKDLSQDQASQSMLLPTVRKTILCAIHCYNSCLGIGSRGEIDLLVTLESFRSDGPFSEYDILGLQKIRVRCCACPSRDAKEVRTRMPGSTDVQGQGSRRSVRKASRCLSLSNPSRRNVRAVFTSRPVETRGRLDSSTDLPPAEVTIGARKYFLLLTDDPLDYSRLREFRNLRSHSSERWSTRNSHPDVKQIERAFTRRELHVARRYAQNVSVHSRNNSFTDSVASSLNMSHENGIDVNHPVPEKSAPFPLDL</sequence>
<dbReference type="InterPro" id="IPR008967">
    <property type="entry name" value="p53-like_TF_DNA-bd_sf"/>
</dbReference>
<dbReference type="Gene3D" id="2.60.40.720">
    <property type="match status" value="1"/>
</dbReference>
<keyword evidence="4 11" id="KW-0479">Metal-binding</keyword>
<evidence type="ECO:0000256" key="7">
    <source>
        <dbReference type="ARBA" id="ARBA00023125"/>
    </source>
</evidence>
<feature type="binding site" evidence="11">
    <location>
        <position position="242"/>
    </location>
    <ligand>
        <name>Zn(2+)</name>
        <dbReference type="ChEBI" id="CHEBI:29105"/>
    </ligand>
</feature>
<evidence type="ECO:0000313" key="15">
    <source>
        <dbReference type="Proteomes" id="UP000230066"/>
    </source>
</evidence>
<comment type="cofactor">
    <cofactor evidence="11">
        <name>Zn(2+)</name>
        <dbReference type="ChEBI" id="CHEBI:29105"/>
    </cofactor>
    <text evidence="11">Binds 1 zinc ion per subunit.</text>
</comment>